<evidence type="ECO:0008006" key="4">
    <source>
        <dbReference type="Google" id="ProtNLM"/>
    </source>
</evidence>
<evidence type="ECO:0000313" key="3">
    <source>
        <dbReference type="Proteomes" id="UP001189429"/>
    </source>
</evidence>
<feature type="region of interest" description="Disordered" evidence="1">
    <location>
        <begin position="113"/>
        <end position="147"/>
    </location>
</feature>
<name>A0ABN9SUL0_9DINO</name>
<dbReference type="EMBL" id="CAUYUJ010013302">
    <property type="protein sequence ID" value="CAK0835952.1"/>
    <property type="molecule type" value="Genomic_DNA"/>
</dbReference>
<feature type="compositionally biased region" description="Basic and acidic residues" evidence="1">
    <location>
        <begin position="116"/>
        <end position="147"/>
    </location>
</feature>
<protein>
    <recommendedName>
        <fullName evidence="4">mRNA (guanine-N(7)-)-methyltransferase</fullName>
    </recommendedName>
</protein>
<gene>
    <name evidence="2" type="ORF">PCOR1329_LOCUS32598</name>
</gene>
<sequence length="278" mass="31547">MACAAEGARLRGLLRPGGVLALLGKEPEALLQEIKREVALYRCRFEGLFEPPGGWEALNHARSQDPAASDSVLPGLDVQHWRGKPMYNTVVVPWLVPMIKPHGMGMIVDKTLTRPGNREKRKDGHEDEAMSIEEREVTSIGDESRPLSDRLPAAARAAPRRQVLRRERPYREVLRWERPYREMPLAWVRDQLQGCGLRVEVEKEFPRRLNVEKVFRAIEWAEHEVDQVEQRAVRAGLEQRLGELRARAEGPQVSRALERGHAFGVDYALLARRPAAAA</sequence>
<evidence type="ECO:0000256" key="1">
    <source>
        <dbReference type="SAM" id="MobiDB-lite"/>
    </source>
</evidence>
<reference evidence="2" key="1">
    <citation type="submission" date="2023-10" db="EMBL/GenBank/DDBJ databases">
        <authorList>
            <person name="Chen Y."/>
            <person name="Shah S."/>
            <person name="Dougan E. K."/>
            <person name="Thang M."/>
            <person name="Chan C."/>
        </authorList>
    </citation>
    <scope>NUCLEOTIDE SEQUENCE [LARGE SCALE GENOMIC DNA]</scope>
</reference>
<keyword evidence="3" id="KW-1185">Reference proteome</keyword>
<comment type="caution">
    <text evidence="2">The sequence shown here is derived from an EMBL/GenBank/DDBJ whole genome shotgun (WGS) entry which is preliminary data.</text>
</comment>
<dbReference type="Proteomes" id="UP001189429">
    <property type="component" value="Unassembled WGS sequence"/>
</dbReference>
<proteinExistence type="predicted"/>
<evidence type="ECO:0000313" key="2">
    <source>
        <dbReference type="EMBL" id="CAK0835952.1"/>
    </source>
</evidence>
<accession>A0ABN9SUL0</accession>
<organism evidence="2 3">
    <name type="scientific">Prorocentrum cordatum</name>
    <dbReference type="NCBI Taxonomy" id="2364126"/>
    <lineage>
        <taxon>Eukaryota</taxon>
        <taxon>Sar</taxon>
        <taxon>Alveolata</taxon>
        <taxon>Dinophyceae</taxon>
        <taxon>Prorocentrales</taxon>
        <taxon>Prorocentraceae</taxon>
        <taxon>Prorocentrum</taxon>
    </lineage>
</organism>